<dbReference type="EMBL" id="GG657456">
    <property type="protein sequence ID" value="OAT09003.1"/>
    <property type="molecule type" value="Genomic_DNA"/>
</dbReference>
<reference evidence="2" key="1">
    <citation type="journal article" date="2015" name="PLoS Genet.">
        <title>The dynamic genome and transcriptome of the human fungal pathogen Blastomyces and close relative Emmonsia.</title>
        <authorList>
            <person name="Munoz J.F."/>
            <person name="Gauthier G.M."/>
            <person name="Desjardins C.A."/>
            <person name="Gallo J.E."/>
            <person name="Holder J."/>
            <person name="Sullivan T.D."/>
            <person name="Marty A.J."/>
            <person name="Carmen J.C."/>
            <person name="Chen Z."/>
            <person name="Ding L."/>
            <person name="Gujja S."/>
            <person name="Magrini V."/>
            <person name="Misas E."/>
            <person name="Mitreva M."/>
            <person name="Priest M."/>
            <person name="Saif S."/>
            <person name="Whiston E.A."/>
            <person name="Young S."/>
            <person name="Zeng Q."/>
            <person name="Goldman W.E."/>
            <person name="Mardis E.R."/>
            <person name="Taylor J.W."/>
            <person name="McEwen J.G."/>
            <person name="Clay O.K."/>
            <person name="Klein B.S."/>
            <person name="Cuomo C.A."/>
        </authorList>
    </citation>
    <scope>NUCLEOTIDE SEQUENCE [LARGE SCALE GENOMIC DNA]</scope>
    <source>
        <strain evidence="2">SLH14081</strain>
    </source>
</reference>
<evidence type="ECO:0000313" key="1">
    <source>
        <dbReference type="EMBL" id="OAT09003.1"/>
    </source>
</evidence>
<evidence type="ECO:0000313" key="2">
    <source>
        <dbReference type="Proteomes" id="UP000002038"/>
    </source>
</evidence>
<dbReference type="AlphaFoldDB" id="A0A179UMG1"/>
<dbReference type="KEGG" id="bgh:BDBG_04582"/>
<proteinExistence type="predicted"/>
<organism evidence="1 2">
    <name type="scientific">Blastomyces gilchristii (strain SLH14081)</name>
    <name type="common">Blastomyces dermatitidis</name>
    <dbReference type="NCBI Taxonomy" id="559298"/>
    <lineage>
        <taxon>Eukaryota</taxon>
        <taxon>Fungi</taxon>
        <taxon>Dikarya</taxon>
        <taxon>Ascomycota</taxon>
        <taxon>Pezizomycotina</taxon>
        <taxon>Eurotiomycetes</taxon>
        <taxon>Eurotiomycetidae</taxon>
        <taxon>Onygenales</taxon>
        <taxon>Ajellomycetaceae</taxon>
        <taxon>Blastomyces</taxon>
    </lineage>
</organism>
<dbReference type="RefSeq" id="XP_002624718.1">
    <property type="nucleotide sequence ID" value="XM_002624672.1"/>
</dbReference>
<protein>
    <submittedName>
        <fullName evidence="1">Uncharacterized protein</fullName>
    </submittedName>
</protein>
<dbReference type="VEuPathDB" id="FungiDB:BDBG_04582"/>
<dbReference type="GeneID" id="8504380"/>
<dbReference type="Proteomes" id="UP000002038">
    <property type="component" value="Unassembled WGS sequence"/>
</dbReference>
<sequence length="123" mass="14387">MNASQSHEDVPLSIVNASLSEPRRNSNWPRRRTKHWEISIRLNNDKGSIFWSRQAQVHDKPNQTNLISIGNKRAARLFKVTKYIICQEPETASRIFVCQCAYSVDVFQSQLFEYRPYIRSTES</sequence>
<accession>A0A179UMG1</accession>
<gene>
    <name evidence="1" type="ORF">BDBG_04582</name>
</gene>
<name>A0A179UMG1_BLAGS</name>
<keyword evidence="2" id="KW-1185">Reference proteome</keyword>